<keyword evidence="2" id="KW-1185">Reference proteome</keyword>
<protein>
    <submittedName>
        <fullName evidence="1">Uncharacterized protein</fullName>
    </submittedName>
</protein>
<reference evidence="2" key="1">
    <citation type="journal article" date="2019" name="Int. J. Syst. Evol. Microbiol.">
        <title>The Global Catalogue of Microorganisms (GCM) 10K type strain sequencing project: providing services to taxonomists for standard genome sequencing and annotation.</title>
        <authorList>
            <consortium name="The Broad Institute Genomics Platform"/>
            <consortium name="The Broad Institute Genome Sequencing Center for Infectious Disease"/>
            <person name="Wu L."/>
            <person name="Ma J."/>
        </authorList>
    </citation>
    <scope>NUCLEOTIDE SEQUENCE [LARGE SCALE GENOMIC DNA]</scope>
    <source>
        <strain evidence="2">CGMCC 4.7283</strain>
    </source>
</reference>
<sequence length="1728" mass="185844">MPDKNLTPKQIAFLEKYVGIPKLIGRSKAKSLREQYEVEFDRFNIRRAWVSERIDTIADKDVVGRLKQELGKAENIIMAGGKTPDFDGGHRHLVLVDQVIDKQKKILELRARLAVVQPMAETALTGVKLDKYDEISMLWAYANDKADAGIRALNMDQMNSAMAALAKLPEVIAAAVPAAPLDLSGVKDGAQAVMQAKTAQSKALADLLAAEGRLTQTEAALTTGFDKSVPAVLVQKIGETRTLIDGVPKVDGSKTGGDLAAEAQAIQAHADTVLKAAGEAVTKLNELDAAAKTPLAEFAQWKADLAAFQPKFDTLNRHPGKGFVKVAPDVTAITTAFTAAKAKLTTWDFAGAIAELAPLPALVQAAIEKADAFAKLRTIAKQRSDSVKNLPDPTTLAHNQAKNAIQAAKDLDAEASREFVAGDIPKCTAVLDKIPPAVETAEKLASLSQDYTSRYTNYGNALTACETKVKAINDVAIVTTLSAAIKKARDYWTANACAADGDLTAAMQKLTGFWGATTSLTAQVADAEAYLAALKDFKGRLKAVADRDGDNGRVAIEEYYLRLQADETFARDKAARGDWAFAAKVLKASEGKPQTDAIALADLAKDFIKRKKDLNDKIAVLRKLPNADKAESAVARVAELVASATDTAVTAKNWAGGLSTIAAAEKQAQLAETLITDATDIASAKDDSAYEGVTDGPGVEKAFANFQAVHGKVLSKDDGTFAARLGTILQTATTAKALPDPTKAAEGIKAALAEAEAVFEEIALKRGYADRLALVKAAHTGTLPGKNTDDCIKPEIDDIGTAITEAETLAKAPTLDFRGADAKLTAALATIRKAEVNAAAYARLKPNRTKIATLRTFLEDPTRKDGVDKEIDRLKDIQKAIADAITARDFATAEAKAKEGAGLDAGYRVIAADYITAKAEIKRFITDNLKFITGSPACADELAKVQAMAVEAQALMDARAYKAAAAYAGNASQVVVKGYYIKEAFAVWQPSKTAGDAAYKGVHTRNSGGITAIEALVDRMDSEYTKANAAADERNFKTAKAWMDKVIATALLIEPFLATMEDCKKVRDEAGQAMADIGKLANQTAIEPLVARLKGKRQNAIDLFNAGTFPTAKTMFTEIKADCQIALDAAKKHAEYLVLNEEVKSLAGTDTQGLREAVDKAKTHVAELRALPEGLYVMADVIAAETAIKAAEAALGGGSTDDTAKTKVTEAMDACARGRVNIGYYTQIVGSANYARQHVSDFLTNHSAADFVKADMEALRAKVDATILTLRGDPSTRGAAQTAIEEVMAEFHRLRGIADARKVYLPLRDKVSNDILSMERDDARYAITDQIAAVKTQLETADTASDARDHARAMRVIGQARADQLDALMKAKMSRGAVPAANEIKAIMEGPDGIERFDAIVESLDPTAQRTVLRAAFEARYGCKLNIFKDKSHETAFETWSKANPNATETQRNNKRDQLRAANVSNDLGKKGPNIKRFYEAMEDLPESATLDNDSMIQFSTLEGPSDSSDYHPTYKEVTMREGNATDSGYYGVALPHELEQIDPGCELDPGEEMTYFAWNTLHEVGHAVDDRASYMDRNGKTLAGWENYGGNVLPAATAIAKKLDFDAGYVAAIMSGDSNAAVPEPAGCDAEEWERRRAGVAIWVDRIRHKKDPWQTASAAKAGEIDGIVYQESYDGTWTSYPIAQRSKGVSGYQFRAPGEWFAELYAAYHSGKMKTSHPAYGWIKDL</sequence>
<dbReference type="RefSeq" id="WP_380718002.1">
    <property type="nucleotide sequence ID" value="NZ_JBHSGI010000016.1"/>
</dbReference>
<dbReference type="Proteomes" id="UP001595973">
    <property type="component" value="Unassembled WGS sequence"/>
</dbReference>
<dbReference type="EMBL" id="JBHSGI010000016">
    <property type="protein sequence ID" value="MFC4669570.1"/>
    <property type="molecule type" value="Genomic_DNA"/>
</dbReference>
<organism evidence="1 2">
    <name type="scientific">Seohaeicola nanhaiensis</name>
    <dbReference type="NCBI Taxonomy" id="1387282"/>
    <lineage>
        <taxon>Bacteria</taxon>
        <taxon>Pseudomonadati</taxon>
        <taxon>Pseudomonadota</taxon>
        <taxon>Alphaproteobacteria</taxon>
        <taxon>Rhodobacterales</taxon>
        <taxon>Roseobacteraceae</taxon>
        <taxon>Seohaeicola</taxon>
    </lineage>
</organism>
<accession>A0ABV9KHE7</accession>
<proteinExistence type="predicted"/>
<name>A0ABV9KHE7_9RHOB</name>
<gene>
    <name evidence="1" type="ORF">ACFO5X_13490</name>
</gene>
<evidence type="ECO:0000313" key="2">
    <source>
        <dbReference type="Proteomes" id="UP001595973"/>
    </source>
</evidence>
<evidence type="ECO:0000313" key="1">
    <source>
        <dbReference type="EMBL" id="MFC4669570.1"/>
    </source>
</evidence>
<comment type="caution">
    <text evidence="1">The sequence shown here is derived from an EMBL/GenBank/DDBJ whole genome shotgun (WGS) entry which is preliminary data.</text>
</comment>